<dbReference type="InterPro" id="IPR050328">
    <property type="entry name" value="Dev_Immune_Receptor"/>
</dbReference>
<dbReference type="CDD" id="cd00590">
    <property type="entry name" value="RRM_SF"/>
    <property type="match status" value="1"/>
</dbReference>
<organism evidence="5 6">
    <name type="scientific">Tritrichomonas musculus</name>
    <dbReference type="NCBI Taxonomy" id="1915356"/>
    <lineage>
        <taxon>Eukaryota</taxon>
        <taxon>Metamonada</taxon>
        <taxon>Parabasalia</taxon>
        <taxon>Tritrichomonadida</taxon>
        <taxon>Tritrichomonadidae</taxon>
        <taxon>Tritrichomonas</taxon>
    </lineage>
</organism>
<proteinExistence type="predicted"/>
<evidence type="ECO:0000313" key="6">
    <source>
        <dbReference type="Proteomes" id="UP001470230"/>
    </source>
</evidence>
<accession>A0ABR2KM38</accession>
<dbReference type="Gene3D" id="3.80.10.10">
    <property type="entry name" value="Ribonuclease Inhibitor"/>
    <property type="match status" value="2"/>
</dbReference>
<dbReference type="SUPFAM" id="SSF81606">
    <property type="entry name" value="PP2C-like"/>
    <property type="match status" value="1"/>
</dbReference>
<evidence type="ECO:0000313" key="5">
    <source>
        <dbReference type="EMBL" id="KAK8892192.1"/>
    </source>
</evidence>
<keyword evidence="6" id="KW-1185">Reference proteome</keyword>
<dbReference type="PROSITE" id="PS51450">
    <property type="entry name" value="LRR"/>
    <property type="match status" value="2"/>
</dbReference>
<dbReference type="CDD" id="cd00143">
    <property type="entry name" value="PP2Cc"/>
    <property type="match status" value="1"/>
</dbReference>
<keyword evidence="3" id="KW-0677">Repeat</keyword>
<evidence type="ECO:0000256" key="1">
    <source>
        <dbReference type="ARBA" id="ARBA00022614"/>
    </source>
</evidence>
<keyword evidence="2" id="KW-0732">Signal</keyword>
<dbReference type="InterPro" id="IPR035979">
    <property type="entry name" value="RBD_domain_sf"/>
</dbReference>
<dbReference type="EMBL" id="JAPFFF010000004">
    <property type="protein sequence ID" value="KAK8892192.1"/>
    <property type="molecule type" value="Genomic_DNA"/>
</dbReference>
<dbReference type="SUPFAM" id="SSF54928">
    <property type="entry name" value="RNA-binding domain, RBD"/>
    <property type="match status" value="1"/>
</dbReference>
<evidence type="ECO:0000256" key="2">
    <source>
        <dbReference type="ARBA" id="ARBA00022729"/>
    </source>
</evidence>
<evidence type="ECO:0000259" key="4">
    <source>
        <dbReference type="PROSITE" id="PS51746"/>
    </source>
</evidence>
<dbReference type="Gene3D" id="3.60.40.10">
    <property type="entry name" value="PPM-type phosphatase domain"/>
    <property type="match status" value="1"/>
</dbReference>
<dbReference type="SUPFAM" id="SSF52058">
    <property type="entry name" value="L domain-like"/>
    <property type="match status" value="2"/>
</dbReference>
<dbReference type="SMART" id="SM00369">
    <property type="entry name" value="LRR_TYP"/>
    <property type="match status" value="4"/>
</dbReference>
<dbReference type="Gene3D" id="3.30.70.330">
    <property type="match status" value="1"/>
</dbReference>
<dbReference type="Pfam" id="PF00481">
    <property type="entry name" value="PP2C"/>
    <property type="match status" value="1"/>
</dbReference>
<dbReference type="InterPro" id="IPR032675">
    <property type="entry name" value="LRR_dom_sf"/>
</dbReference>
<protein>
    <recommendedName>
        <fullName evidence="4">PPM-type phosphatase domain-containing protein</fullName>
    </recommendedName>
</protein>
<comment type="caution">
    <text evidence="5">The sequence shown here is derived from an EMBL/GenBank/DDBJ whole genome shotgun (WGS) entry which is preliminary data.</text>
</comment>
<dbReference type="Proteomes" id="UP001470230">
    <property type="component" value="Unassembled WGS sequence"/>
</dbReference>
<dbReference type="SMART" id="SM00364">
    <property type="entry name" value="LRR_BAC"/>
    <property type="match status" value="5"/>
</dbReference>
<dbReference type="PANTHER" id="PTHR24373">
    <property type="entry name" value="SLIT RELATED LEUCINE-RICH REPEAT NEURONAL PROTEIN"/>
    <property type="match status" value="1"/>
</dbReference>
<dbReference type="InterPro" id="IPR001611">
    <property type="entry name" value="Leu-rich_rpt"/>
</dbReference>
<keyword evidence="1" id="KW-0433">Leucine-rich repeat</keyword>
<dbReference type="InterPro" id="IPR036457">
    <property type="entry name" value="PPM-type-like_dom_sf"/>
</dbReference>
<dbReference type="SMART" id="SM00332">
    <property type="entry name" value="PP2Cc"/>
    <property type="match status" value="1"/>
</dbReference>
<dbReference type="PROSITE" id="PS51746">
    <property type="entry name" value="PPM_2"/>
    <property type="match status" value="1"/>
</dbReference>
<dbReference type="PANTHER" id="PTHR24373:SF275">
    <property type="entry name" value="TIR DOMAIN-CONTAINING PROTEIN"/>
    <property type="match status" value="1"/>
</dbReference>
<dbReference type="InterPro" id="IPR012677">
    <property type="entry name" value="Nucleotide-bd_a/b_plait_sf"/>
</dbReference>
<dbReference type="InterPro" id="IPR003591">
    <property type="entry name" value="Leu-rich_rpt_typical-subtyp"/>
</dbReference>
<sequence length="881" mass="100143">MFNIPSPPKSTSIVISHISKSYTENDLITLFSDLPPNKVFKEQNSNKINVKQVIFHHFGPNIFLNKATIVFDDEESAKRVAFAFIGKMIGNKKMTIQYSYKPYPPFDQLITFMKPLDDVGIPNEFNQDNVYQREWMELTKIPSNIPQDTAIICLRFNLIDKIIYKDIHPSWDTNFQIISYLNLKGNDIESIEDNISFPNITFCDLSYNKLTKSPKFSTFCPKIEIIFLNNNQITDLDSSIFSTSLKSLNIQYNHIKHIPKLPCSANSFVFDHNDIETIDDFSVESINSVTITHNKISEIPKFDSSLLLNYSYNSIIQLNINTFPQLLTTLVLRSNQISEIPQSLFTNFPELTKVDFSKNFIKEIPETFSISKLTSFNISFNPKLKILPKIPQCLADLRVSFCELTDLESFIPNENNLVILYANGNKIRKIPDYLNKLEVFFAADNLITDFPLLYHIQKDYTRSDSAILDLSHNYIKEITLKSFGENVKIPTFNLIDLSYNDLKQVPFAKLFTRKSQIKLSGNNNLGSSTTSNILDSKIISNIDSIDISHTLLAVDGNYSDMLREVITDNPIKLSDEKIRDSISPLTQNLAFKYNSDIKGEDKPHRNDVGYSEMIGDRNDMEDALIIQQDIFQSEVDMFALFDGHNGFSSSRLAASGFPSALGEIKDIFIKSPFEAINSIIANLNKVLNESNDMSGTTLDIVIVDKQNKIKDDKYDNEKNSKETENSGRILITHIGDSRVLVINEEFNVRFVTEDMRCDSSRTELERLRAAKVPCRRMKAGGRLGVSASVGDILYPGVRHTPINYEIKIEETDRWIVIACDGVFEEMENQDVADILRFAMETNLDEKGSSVAKRAATLIRDFAFECGSTDNISVIVVDLKPF</sequence>
<feature type="domain" description="PPM-type phosphatase" evidence="4">
    <location>
        <begin position="607"/>
        <end position="878"/>
    </location>
</feature>
<dbReference type="InterPro" id="IPR001932">
    <property type="entry name" value="PPM-type_phosphatase-like_dom"/>
</dbReference>
<dbReference type="Pfam" id="PF13855">
    <property type="entry name" value="LRR_8"/>
    <property type="match status" value="1"/>
</dbReference>
<gene>
    <name evidence="5" type="ORF">M9Y10_029415</name>
</gene>
<name>A0ABR2KM38_9EUKA</name>
<evidence type="ECO:0000256" key="3">
    <source>
        <dbReference type="ARBA" id="ARBA00022737"/>
    </source>
</evidence>
<reference evidence="5 6" key="1">
    <citation type="submission" date="2024-04" db="EMBL/GenBank/DDBJ databases">
        <title>Tritrichomonas musculus Genome.</title>
        <authorList>
            <person name="Alves-Ferreira E."/>
            <person name="Grigg M."/>
            <person name="Lorenzi H."/>
            <person name="Galac M."/>
        </authorList>
    </citation>
    <scope>NUCLEOTIDE SEQUENCE [LARGE SCALE GENOMIC DNA]</scope>
    <source>
        <strain evidence="5 6">EAF2021</strain>
    </source>
</reference>